<reference evidence="1 2" key="1">
    <citation type="submission" date="2020-10" db="EMBL/GenBank/DDBJ databases">
        <title>Bacillus sp. HD4P25, an endophyte from a halophyte.</title>
        <authorList>
            <person name="Sun J.-Q."/>
        </authorList>
    </citation>
    <scope>NUCLEOTIDE SEQUENCE [LARGE SCALE GENOMIC DNA]</scope>
    <source>
        <strain evidence="1 2">YIM 93174</strain>
    </source>
</reference>
<comment type="caution">
    <text evidence="1">The sequence shown here is derived from an EMBL/GenBank/DDBJ whole genome shotgun (WGS) entry which is preliminary data.</text>
</comment>
<evidence type="ECO:0000313" key="1">
    <source>
        <dbReference type="EMBL" id="MBE4907757.1"/>
    </source>
</evidence>
<name>A0ABR9QGZ6_9BACI</name>
<dbReference type="RefSeq" id="WP_193535231.1">
    <property type="nucleotide sequence ID" value="NZ_JADCLJ010000016.1"/>
</dbReference>
<organism evidence="1 2">
    <name type="scientific">Litchfieldia luteola</name>
    <dbReference type="NCBI Taxonomy" id="682179"/>
    <lineage>
        <taxon>Bacteria</taxon>
        <taxon>Bacillati</taxon>
        <taxon>Bacillota</taxon>
        <taxon>Bacilli</taxon>
        <taxon>Bacillales</taxon>
        <taxon>Bacillaceae</taxon>
        <taxon>Litchfieldia</taxon>
    </lineage>
</organism>
<proteinExistence type="predicted"/>
<keyword evidence="2" id="KW-1185">Reference proteome</keyword>
<dbReference type="Gene3D" id="3.40.630.30">
    <property type="match status" value="1"/>
</dbReference>
<dbReference type="Proteomes" id="UP001516662">
    <property type="component" value="Unassembled WGS sequence"/>
</dbReference>
<evidence type="ECO:0000313" key="2">
    <source>
        <dbReference type="Proteomes" id="UP001516662"/>
    </source>
</evidence>
<dbReference type="EMBL" id="JADCLJ010000016">
    <property type="protein sequence ID" value="MBE4907757.1"/>
    <property type="molecule type" value="Genomic_DNA"/>
</dbReference>
<accession>A0ABR9QGZ6</accession>
<sequence>MLVEIRVANENDINRLKEFLGQANVNADGVDTIVDNFILMEDSKGNLVATLGIERLMKDGLLRSLVMSPKLDQTQILSLFKGISALAKEKELENLYLATNKHASVEFFTMLGFGKVEAEQLPEHLKESQHLQYLLEDVDNSIFMKSSIA</sequence>
<protein>
    <submittedName>
        <fullName evidence="1">Uncharacterized protein</fullName>
    </submittedName>
</protein>
<gene>
    <name evidence="1" type="ORF">IMZ08_06775</name>
</gene>